<organism evidence="2 3">
    <name type="scientific">Cylindrodendrum hubeiense</name>
    <dbReference type="NCBI Taxonomy" id="595255"/>
    <lineage>
        <taxon>Eukaryota</taxon>
        <taxon>Fungi</taxon>
        <taxon>Dikarya</taxon>
        <taxon>Ascomycota</taxon>
        <taxon>Pezizomycotina</taxon>
        <taxon>Sordariomycetes</taxon>
        <taxon>Hypocreomycetidae</taxon>
        <taxon>Hypocreales</taxon>
        <taxon>Nectriaceae</taxon>
        <taxon>Cylindrodendrum</taxon>
    </lineage>
</organism>
<dbReference type="SUPFAM" id="SSF54928">
    <property type="entry name" value="RNA-binding domain, RBD"/>
    <property type="match status" value="1"/>
</dbReference>
<keyword evidence="3" id="KW-1185">Reference proteome</keyword>
<feature type="compositionally biased region" description="Polar residues" evidence="1">
    <location>
        <begin position="179"/>
        <end position="208"/>
    </location>
</feature>
<dbReference type="GO" id="GO:0003676">
    <property type="term" value="F:nucleic acid binding"/>
    <property type="evidence" value="ECO:0007669"/>
    <property type="project" value="InterPro"/>
</dbReference>
<proteinExistence type="predicted"/>
<evidence type="ECO:0008006" key="4">
    <source>
        <dbReference type="Google" id="ProtNLM"/>
    </source>
</evidence>
<feature type="region of interest" description="Disordered" evidence="1">
    <location>
        <begin position="125"/>
        <end position="262"/>
    </location>
</feature>
<feature type="compositionally biased region" description="Basic and acidic residues" evidence="1">
    <location>
        <begin position="143"/>
        <end position="156"/>
    </location>
</feature>
<feature type="compositionally biased region" description="Polar residues" evidence="1">
    <location>
        <begin position="238"/>
        <end position="260"/>
    </location>
</feature>
<evidence type="ECO:0000256" key="1">
    <source>
        <dbReference type="SAM" id="MobiDB-lite"/>
    </source>
</evidence>
<dbReference type="InterPro" id="IPR035979">
    <property type="entry name" value="RBD_domain_sf"/>
</dbReference>
<feature type="region of interest" description="Disordered" evidence="1">
    <location>
        <begin position="1"/>
        <end position="31"/>
    </location>
</feature>
<feature type="compositionally biased region" description="Low complexity" evidence="1">
    <location>
        <begin position="1"/>
        <end position="29"/>
    </location>
</feature>
<evidence type="ECO:0000313" key="2">
    <source>
        <dbReference type="EMBL" id="KAF7543477.1"/>
    </source>
</evidence>
<accession>A0A9P5H104</accession>
<sequence>MSRSVTPEAQDPATPTPATRAPPTGPAVTQTTGITAGHVMGSNFRPGLNPLRPGGIFANGFPGWLAHPYQAVQAPDVFTPEKAPFPPGSSSRFLLMGSQGMKTPVNSASSIYGASTGTLGLYGSPFAKPPRPEEGSAGPAYDSHLDPLKNALDRNRGPPALYSSKVASGILPGTHSNDHLSSVGPSTSQLRIRQNPASPSSIRHSSQPPHGPEEHPTNWNPFHRPSRMAEWFGKGKGNSATATTSHVAQQHSQASTTGSRSGFRPMAAVLESSRATSNSTSQEIVLADGSAFSGNYRGERSIRNASVRDLKPEDNCALWLTNLPPDCTYHELLAPIRNFGRIWCAVINKPDYVKHMTAAAKVVFFSPGPAQALMAMSLTHGVAIRHHMIKVAHNRVKYKEEPVVGDESRVLIITGSSKLVNEKTLTEFFTERFVFDVDEVTTLINAGNRSVIEYKFGSYRCQAHMGKMSLEKDKPEGLERVEYGRDPCEVGETLSSYGVAGERIQGL</sequence>
<gene>
    <name evidence="2" type="ORF">G7Z17_g10713</name>
</gene>
<comment type="caution">
    <text evidence="2">The sequence shown here is derived from an EMBL/GenBank/DDBJ whole genome shotgun (WGS) entry which is preliminary data.</text>
</comment>
<name>A0A9P5H104_9HYPO</name>
<dbReference type="EMBL" id="JAANBB010000364">
    <property type="protein sequence ID" value="KAF7543477.1"/>
    <property type="molecule type" value="Genomic_DNA"/>
</dbReference>
<reference evidence="2" key="1">
    <citation type="submission" date="2020-03" db="EMBL/GenBank/DDBJ databases">
        <title>Draft Genome Sequence of Cylindrodendrum hubeiense.</title>
        <authorList>
            <person name="Buettner E."/>
            <person name="Kellner H."/>
        </authorList>
    </citation>
    <scope>NUCLEOTIDE SEQUENCE</scope>
    <source>
        <strain evidence="2">IHI 201604</strain>
    </source>
</reference>
<protein>
    <recommendedName>
        <fullName evidence="4">RRM domain-containing protein</fullName>
    </recommendedName>
</protein>
<dbReference type="Proteomes" id="UP000722485">
    <property type="component" value="Unassembled WGS sequence"/>
</dbReference>
<dbReference type="AlphaFoldDB" id="A0A9P5H104"/>
<evidence type="ECO:0000313" key="3">
    <source>
        <dbReference type="Proteomes" id="UP000722485"/>
    </source>
</evidence>
<dbReference type="OrthoDB" id="3508416at2759"/>